<sequence>METMIIRLDTAYGIQTIRTFLLEAVRTLTSALVADDGDTFALVPNHCVAILYETQDGHWDSRMFRIEVFKDDVYKNNPRMIFTDADSPGFSDDGKDFADEEFCGYAGRWQHIRLEDYSAMTRLSDWAVLLASSQPGVLTLDRRPADPTNTNTTLHP</sequence>
<proteinExistence type="predicted"/>
<accession>A0AAE9KSM5</accession>
<gene>
    <name evidence="1" type="ORF">EM_203</name>
</gene>
<dbReference type="EMBL" id="ON169972">
    <property type="protein sequence ID" value="UPW35988.1"/>
    <property type="molecule type" value="Genomic_DNA"/>
</dbReference>
<reference evidence="1" key="1">
    <citation type="journal article" date="2022" name="J. Appl. Microbiol.">
        <title>Bacteriophage-Antibiotic Combinations Against Multidrug-Resistant Pseudomonas aeruginosa.</title>
        <authorList>
            <person name="Holger D."/>
            <person name="Lev K.L."/>
            <person name="Kebriaei R."/>
            <person name="Morrisette T."/>
            <person name="Shah R."/>
            <person name="Alexander J."/>
            <person name="Lehman S.M."/>
            <person name="Rybak M.J."/>
        </authorList>
    </citation>
    <scope>NUCLEOTIDE SEQUENCE</scope>
</reference>
<name>A0AAE9KSM5_9CAUD</name>
<protein>
    <submittedName>
        <fullName evidence="1">Uncharacterized protein</fullName>
    </submittedName>
</protein>
<keyword evidence="2" id="KW-1185">Reference proteome</keyword>
<dbReference type="Proteomes" id="UP000831536">
    <property type="component" value="Segment"/>
</dbReference>
<evidence type="ECO:0000313" key="1">
    <source>
        <dbReference type="EMBL" id="UPW35988.1"/>
    </source>
</evidence>
<evidence type="ECO:0000313" key="2">
    <source>
        <dbReference type="Proteomes" id="UP000831536"/>
    </source>
</evidence>
<organism evidence="1 2">
    <name type="scientific">Pseudomonas phage EM</name>
    <dbReference type="NCBI Taxonomy" id="2936914"/>
    <lineage>
        <taxon>Viruses</taxon>
        <taxon>Duplodnaviria</taxon>
        <taxon>Heunggongvirae</taxon>
        <taxon>Uroviricota</taxon>
        <taxon>Caudoviricetes</taxon>
        <taxon>Vandenendeviridae</taxon>
        <taxon>Skurskavirinae</taxon>
        <taxon>Baldwinvirus</taxon>
        <taxon>Baldwinvirus EM</taxon>
    </lineage>
</organism>